<evidence type="ECO:0000259" key="1">
    <source>
        <dbReference type="Pfam" id="PF05050"/>
    </source>
</evidence>
<proteinExistence type="predicted"/>
<gene>
    <name evidence="2" type="ORF">GZ085_04625</name>
</gene>
<name>A0A7C9JW66_9PROT</name>
<comment type="caution">
    <text evidence="2">The sequence shown here is derived from an EMBL/GenBank/DDBJ whole genome shotgun (WGS) entry which is preliminary data.</text>
</comment>
<dbReference type="AlphaFoldDB" id="A0A7C9JW66"/>
<reference evidence="2 3" key="1">
    <citation type="submission" date="2019-09" db="EMBL/GenBank/DDBJ databases">
        <title>H2 Metabolism Revealed by Metagenomic Analysis in Subglacial Sediment of East Antarctica.</title>
        <authorList>
            <person name="Yang Z."/>
            <person name="Zhang Y."/>
            <person name="Lv Y."/>
            <person name="Yan W."/>
            <person name="Xiao X."/>
            <person name="Sun B."/>
            <person name="Ma H."/>
        </authorList>
    </citation>
    <scope>NUCLEOTIDE SEQUENCE [LARGE SCALE GENOMIC DNA]</scope>
    <source>
        <strain evidence="2">Bin2_2</strain>
    </source>
</reference>
<evidence type="ECO:0000313" key="2">
    <source>
        <dbReference type="EMBL" id="NDP47673.1"/>
    </source>
</evidence>
<accession>A0A7C9JW66</accession>
<organism evidence="2 3">
    <name type="scientific">Sulfuriferula multivorans</name>
    <dbReference type="NCBI Taxonomy" id="1559896"/>
    <lineage>
        <taxon>Bacteria</taxon>
        <taxon>Pseudomonadati</taxon>
        <taxon>Pseudomonadota</taxon>
        <taxon>Betaproteobacteria</taxon>
        <taxon>Nitrosomonadales</taxon>
        <taxon>Sulfuricellaceae</taxon>
        <taxon>Sulfuriferula</taxon>
    </lineage>
</organism>
<keyword evidence="2" id="KW-0489">Methyltransferase</keyword>
<dbReference type="EMBL" id="JAAFGW010000047">
    <property type="protein sequence ID" value="NDP47673.1"/>
    <property type="molecule type" value="Genomic_DNA"/>
</dbReference>
<feature type="domain" description="Methyltransferase FkbM" evidence="1">
    <location>
        <begin position="45"/>
        <end position="215"/>
    </location>
</feature>
<dbReference type="InterPro" id="IPR029063">
    <property type="entry name" value="SAM-dependent_MTases_sf"/>
</dbReference>
<dbReference type="PANTHER" id="PTHR36973">
    <property type="entry name" value="SLL1456 PROTEIN-RELATED"/>
    <property type="match status" value="1"/>
</dbReference>
<dbReference type="InterPro" id="IPR006342">
    <property type="entry name" value="FkbM_mtfrase"/>
</dbReference>
<protein>
    <submittedName>
        <fullName evidence="2">FkbM family methyltransferase</fullName>
    </submittedName>
</protein>
<dbReference type="Pfam" id="PF05050">
    <property type="entry name" value="Methyltransf_21"/>
    <property type="match status" value="1"/>
</dbReference>
<sequence>MTIAHRIRKLALNFGIEMNRYNPAQSQEARMARLLAHHGIDLVLDVGANTGGYGRSLREAGFQGDILSFEPLEQAYAELTRAAASDTRWHIAPRMAVGAENGEIEINVAGNSVSSSILPMHETHAAAAPLSRYVGCQRVPLSQLDSVLHPVLTPDRITLLKIDTQGYEMPVLLGATALLPHIRGVQIELSLVPLYEGQILYREMIDWLTDNGFELWNVIPGFLDTFTGRQLQFDGVFFRNK</sequence>
<keyword evidence="2" id="KW-0808">Transferase</keyword>
<dbReference type="GO" id="GO:0008171">
    <property type="term" value="F:O-methyltransferase activity"/>
    <property type="evidence" value="ECO:0007669"/>
    <property type="project" value="TreeGrafter"/>
</dbReference>
<dbReference type="SUPFAM" id="SSF53335">
    <property type="entry name" value="S-adenosyl-L-methionine-dependent methyltransferases"/>
    <property type="match status" value="1"/>
</dbReference>
<dbReference type="NCBIfam" id="TIGR01444">
    <property type="entry name" value="fkbM_fam"/>
    <property type="match status" value="1"/>
</dbReference>
<dbReference type="PANTHER" id="PTHR36973:SF4">
    <property type="entry name" value="NODULATION PROTEIN"/>
    <property type="match status" value="1"/>
</dbReference>
<dbReference type="Proteomes" id="UP000483432">
    <property type="component" value="Unassembled WGS sequence"/>
</dbReference>
<dbReference type="GO" id="GO:0032259">
    <property type="term" value="P:methylation"/>
    <property type="evidence" value="ECO:0007669"/>
    <property type="project" value="UniProtKB-KW"/>
</dbReference>
<evidence type="ECO:0000313" key="3">
    <source>
        <dbReference type="Proteomes" id="UP000483432"/>
    </source>
</evidence>
<dbReference type="InterPro" id="IPR053188">
    <property type="entry name" value="FkbM_Methyltransferase"/>
</dbReference>
<dbReference type="Gene3D" id="3.40.50.150">
    <property type="entry name" value="Vaccinia Virus protein VP39"/>
    <property type="match status" value="1"/>
</dbReference>